<organism evidence="2 3">
    <name type="scientific">Coprinopsis cinerea (strain Okayama-7 / 130 / ATCC MYA-4618 / FGSC 9003)</name>
    <name type="common">Inky cap fungus</name>
    <name type="synonym">Hormographiella aspergillata</name>
    <dbReference type="NCBI Taxonomy" id="240176"/>
    <lineage>
        <taxon>Eukaryota</taxon>
        <taxon>Fungi</taxon>
        <taxon>Dikarya</taxon>
        <taxon>Basidiomycota</taxon>
        <taxon>Agaricomycotina</taxon>
        <taxon>Agaricomycetes</taxon>
        <taxon>Agaricomycetidae</taxon>
        <taxon>Agaricales</taxon>
        <taxon>Agaricineae</taxon>
        <taxon>Psathyrellaceae</taxon>
        <taxon>Coprinopsis</taxon>
    </lineage>
</organism>
<dbReference type="Proteomes" id="UP000001861">
    <property type="component" value="Unassembled WGS sequence"/>
</dbReference>
<dbReference type="AlphaFoldDB" id="A8N716"/>
<evidence type="ECO:0000313" key="2">
    <source>
        <dbReference type="EMBL" id="EAU91253.2"/>
    </source>
</evidence>
<evidence type="ECO:0000313" key="3">
    <source>
        <dbReference type="Proteomes" id="UP000001861"/>
    </source>
</evidence>
<feature type="signal peptide" evidence="1">
    <location>
        <begin position="1"/>
        <end position="22"/>
    </location>
</feature>
<keyword evidence="3" id="KW-1185">Reference proteome</keyword>
<reference evidence="2 3" key="1">
    <citation type="journal article" date="2010" name="Proc. Natl. Acad. Sci. U.S.A.">
        <title>Insights into evolution of multicellular fungi from the assembled chromosomes of the mushroom Coprinopsis cinerea (Coprinus cinereus).</title>
        <authorList>
            <person name="Stajich J.E."/>
            <person name="Wilke S.K."/>
            <person name="Ahren D."/>
            <person name="Au C.H."/>
            <person name="Birren B.W."/>
            <person name="Borodovsky M."/>
            <person name="Burns C."/>
            <person name="Canback B."/>
            <person name="Casselton L.A."/>
            <person name="Cheng C.K."/>
            <person name="Deng J."/>
            <person name="Dietrich F.S."/>
            <person name="Fargo D.C."/>
            <person name="Farman M.L."/>
            <person name="Gathman A.C."/>
            <person name="Goldberg J."/>
            <person name="Guigo R."/>
            <person name="Hoegger P.J."/>
            <person name="Hooker J.B."/>
            <person name="Huggins A."/>
            <person name="James T.Y."/>
            <person name="Kamada T."/>
            <person name="Kilaru S."/>
            <person name="Kodira C."/>
            <person name="Kues U."/>
            <person name="Kupfer D."/>
            <person name="Kwan H.S."/>
            <person name="Lomsadze A."/>
            <person name="Li W."/>
            <person name="Lilly W.W."/>
            <person name="Ma L.J."/>
            <person name="Mackey A.J."/>
            <person name="Manning G."/>
            <person name="Martin F."/>
            <person name="Muraguchi H."/>
            <person name="Natvig D.O."/>
            <person name="Palmerini H."/>
            <person name="Ramesh M.A."/>
            <person name="Rehmeyer C.J."/>
            <person name="Roe B.A."/>
            <person name="Shenoy N."/>
            <person name="Stanke M."/>
            <person name="Ter-Hovhannisyan V."/>
            <person name="Tunlid A."/>
            <person name="Velagapudi R."/>
            <person name="Vision T.J."/>
            <person name="Zeng Q."/>
            <person name="Zolan M.E."/>
            <person name="Pukkila P.J."/>
        </authorList>
    </citation>
    <scope>NUCLEOTIDE SEQUENCE [LARGE SCALE GENOMIC DNA]</scope>
    <source>
        <strain evidence="3">Okayama-7 / 130 / ATCC MYA-4618 / FGSC 9003</strain>
    </source>
</reference>
<comment type="caution">
    <text evidence="2">The sequence shown here is derived from an EMBL/GenBank/DDBJ whole genome shotgun (WGS) entry which is preliminary data.</text>
</comment>
<evidence type="ECO:0000256" key="1">
    <source>
        <dbReference type="SAM" id="SignalP"/>
    </source>
</evidence>
<gene>
    <name evidence="2" type="ORF">CC1G_06888</name>
</gene>
<dbReference type="VEuPathDB" id="FungiDB:CC1G_06888"/>
<sequence length="88" mass="8858">MMPKHISQALAILVILVSSVNALAIGDVGAVHAAPEILAREVSNPNSTFYGSVNSGPVVGFDARSAARSNAPASVAAVVSAALLMTMI</sequence>
<feature type="chain" id="PRO_5002726995" evidence="1">
    <location>
        <begin position="23"/>
        <end position="88"/>
    </location>
</feature>
<dbReference type="HOGENOM" id="CLU_2468997_0_0_1"/>
<dbReference type="GeneID" id="6007067"/>
<dbReference type="InParanoid" id="A8N716"/>
<name>A8N716_COPC7</name>
<dbReference type="RefSeq" id="XP_001830622.2">
    <property type="nucleotide sequence ID" value="XM_001830570.2"/>
</dbReference>
<proteinExistence type="predicted"/>
<keyword evidence="1" id="KW-0732">Signal</keyword>
<protein>
    <submittedName>
        <fullName evidence="2">Uncharacterized protein</fullName>
    </submittedName>
</protein>
<accession>A8N716</accession>
<dbReference type="KEGG" id="cci:CC1G_06888"/>
<dbReference type="EMBL" id="AACS02000003">
    <property type="protein sequence ID" value="EAU91253.2"/>
    <property type="molecule type" value="Genomic_DNA"/>
</dbReference>